<dbReference type="PANTHER" id="PTHR31147">
    <property type="entry name" value="ACYL TRANSFERASE 4"/>
    <property type="match status" value="1"/>
</dbReference>
<evidence type="ECO:0000313" key="3">
    <source>
        <dbReference type="EMBL" id="RWR82081.1"/>
    </source>
</evidence>
<protein>
    <submittedName>
        <fullName evidence="3">Benzyl alcohol O-benzoyltransferase</fullName>
    </submittedName>
</protein>
<evidence type="ECO:0000313" key="4">
    <source>
        <dbReference type="Proteomes" id="UP000283530"/>
    </source>
</evidence>
<dbReference type="PANTHER" id="PTHR31147:SF66">
    <property type="entry name" value="OS05G0315700 PROTEIN"/>
    <property type="match status" value="1"/>
</dbReference>
<dbReference type="EMBL" id="QPKB01000004">
    <property type="protein sequence ID" value="RWR82081.1"/>
    <property type="molecule type" value="Genomic_DNA"/>
</dbReference>
<comment type="similarity">
    <text evidence="1">Belongs to the plant acyltransferase family.</text>
</comment>
<keyword evidence="2 3" id="KW-0808">Transferase</keyword>
<reference evidence="3 4" key="1">
    <citation type="journal article" date="2019" name="Nat. Plants">
        <title>Stout camphor tree genome fills gaps in understanding of flowering plant genome evolution.</title>
        <authorList>
            <person name="Chaw S.M."/>
            <person name="Liu Y.C."/>
            <person name="Wu Y.W."/>
            <person name="Wang H.Y."/>
            <person name="Lin C.I."/>
            <person name="Wu C.S."/>
            <person name="Ke H.M."/>
            <person name="Chang L.Y."/>
            <person name="Hsu C.Y."/>
            <person name="Yang H.T."/>
            <person name="Sudianto E."/>
            <person name="Hsu M.H."/>
            <person name="Wu K.P."/>
            <person name="Wang L.N."/>
            <person name="Leebens-Mack J.H."/>
            <person name="Tsai I.J."/>
        </authorList>
    </citation>
    <scope>NUCLEOTIDE SEQUENCE [LARGE SCALE GENOMIC DNA]</scope>
    <source>
        <strain evidence="4">cv. Chaw 1501</strain>
        <tissue evidence="3">Young leaves</tissue>
    </source>
</reference>
<accession>A0A443NU97</accession>
<proteinExistence type="inferred from homology"/>
<organism evidence="3 4">
    <name type="scientific">Cinnamomum micranthum f. kanehirae</name>
    <dbReference type="NCBI Taxonomy" id="337451"/>
    <lineage>
        <taxon>Eukaryota</taxon>
        <taxon>Viridiplantae</taxon>
        <taxon>Streptophyta</taxon>
        <taxon>Embryophyta</taxon>
        <taxon>Tracheophyta</taxon>
        <taxon>Spermatophyta</taxon>
        <taxon>Magnoliopsida</taxon>
        <taxon>Magnoliidae</taxon>
        <taxon>Laurales</taxon>
        <taxon>Lauraceae</taxon>
        <taxon>Cinnamomum</taxon>
    </lineage>
</organism>
<name>A0A443NU97_9MAGN</name>
<dbReference type="InterPro" id="IPR023213">
    <property type="entry name" value="CAT-like_dom_sf"/>
</dbReference>
<sequence>MNILRHCNPKHHLLSINSFGNLKSGNTISKPPEKLKVIIEYLSSFMASSLVFNVRRQQPVLIAPAKPTPHEFKPVSDIDDQGGSIPAVQIYRNHVALRGLNLSQLIQKGLAEALVFYYPLAGRLRARPGGKLVVECTGEGVLFIVAEADVRLEQLGDAPQPPFPCIDELLYDVPGSGAIVDCPLLLIQLTHLKCGGFILGLRFNHVMCDNAGFVKFMHALAEMITGARAPSITPVWQRELLDARQPPRITCAHREYQYKEEARHPNAASLLAADQMLQRSFFFGSREIATLRNLLPPHLRSCTTTFELLTACLWRCRTAAIAPAPDEEVRVLCVVNTRAKYHPPLPTGYYGNVVAFPAAVSPAGQLCQSPVEYAVELVKKAKADATREYMQSVADQMVVKGRPPFTVVRTWMVSDLMRGGSELVDFGWGAPVYSGPSKSVVGENPGMLSHYVPFRNGKGEDGRLALVCLPEPEMEKFSIEVESMLTHLKYGGFILGLRFKHVMCDNAGFVKFMHALAEIITGACAPSITPVWQRELLDARQHPRITCAHREYQYREEAHHPNAASLLEADQMHQRSFFFGAREIATLRNLLPPHLHSCTTTFELLTACLWRCRAAAIAPAPDGEVMVLCVVNTRAKYNPPLPTGYYGNVVDFPAAVSPAGKLCQSPVEYAVELLFERILGCSPITFHFVTKKGRMGVWHLFACRNRNGEVVNRGRKHGR</sequence>
<comment type="caution">
    <text evidence="3">The sequence shown here is derived from an EMBL/GenBank/DDBJ whole genome shotgun (WGS) entry which is preliminary data.</text>
</comment>
<evidence type="ECO:0000256" key="2">
    <source>
        <dbReference type="ARBA" id="ARBA00022679"/>
    </source>
</evidence>
<evidence type="ECO:0000256" key="1">
    <source>
        <dbReference type="ARBA" id="ARBA00009861"/>
    </source>
</evidence>
<gene>
    <name evidence="3" type="ORF">CKAN_01079000</name>
</gene>
<dbReference type="AlphaFoldDB" id="A0A443NU97"/>
<dbReference type="STRING" id="337451.A0A443NU97"/>
<dbReference type="Gene3D" id="3.30.559.10">
    <property type="entry name" value="Chloramphenicol acetyltransferase-like domain"/>
    <property type="match status" value="3"/>
</dbReference>
<keyword evidence="4" id="KW-1185">Reference proteome</keyword>
<dbReference type="InterPro" id="IPR050898">
    <property type="entry name" value="Plant_acyltransferase"/>
</dbReference>
<dbReference type="Pfam" id="PF02458">
    <property type="entry name" value="Transferase"/>
    <property type="match status" value="2"/>
</dbReference>
<dbReference type="Proteomes" id="UP000283530">
    <property type="component" value="Unassembled WGS sequence"/>
</dbReference>
<dbReference type="GO" id="GO:0016740">
    <property type="term" value="F:transferase activity"/>
    <property type="evidence" value="ECO:0007669"/>
    <property type="project" value="UniProtKB-KW"/>
</dbReference>
<dbReference type="OrthoDB" id="1483986at2759"/>